<name>A0ABW2FIG2_9BACL</name>
<dbReference type="PROSITE" id="PS01081">
    <property type="entry name" value="HTH_TETR_1"/>
    <property type="match status" value="1"/>
</dbReference>
<comment type="caution">
    <text evidence="4">The sequence shown here is derived from an EMBL/GenBank/DDBJ whole genome shotgun (WGS) entry which is preliminary data.</text>
</comment>
<protein>
    <submittedName>
        <fullName evidence="4">TetR/AcrR family transcriptional regulator</fullName>
    </submittedName>
</protein>
<dbReference type="Proteomes" id="UP001596378">
    <property type="component" value="Unassembled WGS sequence"/>
</dbReference>
<dbReference type="PROSITE" id="PS50977">
    <property type="entry name" value="HTH_TETR_2"/>
    <property type="match status" value="1"/>
</dbReference>
<evidence type="ECO:0000313" key="5">
    <source>
        <dbReference type="Proteomes" id="UP001596378"/>
    </source>
</evidence>
<keyword evidence="5" id="KW-1185">Reference proteome</keyword>
<dbReference type="Pfam" id="PF14246">
    <property type="entry name" value="TetR_C_7"/>
    <property type="match status" value="1"/>
</dbReference>
<dbReference type="SUPFAM" id="SSF46689">
    <property type="entry name" value="Homeodomain-like"/>
    <property type="match status" value="1"/>
</dbReference>
<dbReference type="PANTHER" id="PTHR30055:SF146">
    <property type="entry name" value="HTH-TYPE TRANSCRIPTIONAL DUAL REGULATOR CECR"/>
    <property type="match status" value="1"/>
</dbReference>
<dbReference type="EMBL" id="JBHTAI010000018">
    <property type="protein sequence ID" value="MFC7151769.1"/>
    <property type="molecule type" value="Genomic_DNA"/>
</dbReference>
<sequence length="212" mass="23656">MTNHVETKVLREGSAQKRADILAAARYLFLVEGFDRSSVDAVAARAKVSKRTVYDYFGDKRALLLAVVEEAGHSVVVSIQRAIDDCLTEVENLERALIAFCEQIVTLTIETSDYSALLRLVTVEGKNLPEATYDWLDSAPEEGIANRLAELGRMGMLEVPDSRLAAQHFSALTFLLVFNNMGRARDREEMRTKKTIVDGVRAFLRAYAPRTT</sequence>
<dbReference type="Gene3D" id="1.10.357.10">
    <property type="entry name" value="Tetracycline Repressor, domain 2"/>
    <property type="match status" value="1"/>
</dbReference>
<dbReference type="RefSeq" id="WP_378052257.1">
    <property type="nucleotide sequence ID" value="NZ_JBHMDN010000048.1"/>
</dbReference>
<dbReference type="PANTHER" id="PTHR30055">
    <property type="entry name" value="HTH-TYPE TRANSCRIPTIONAL REGULATOR RUTR"/>
    <property type="match status" value="1"/>
</dbReference>
<keyword evidence="1 2" id="KW-0238">DNA-binding</keyword>
<feature type="DNA-binding region" description="H-T-H motif" evidence="2">
    <location>
        <begin position="38"/>
        <end position="57"/>
    </location>
</feature>
<dbReference type="InterPro" id="IPR050109">
    <property type="entry name" value="HTH-type_TetR-like_transc_reg"/>
</dbReference>
<evidence type="ECO:0000256" key="1">
    <source>
        <dbReference type="ARBA" id="ARBA00023125"/>
    </source>
</evidence>
<dbReference type="InterPro" id="IPR023772">
    <property type="entry name" value="DNA-bd_HTH_TetR-type_CS"/>
</dbReference>
<evidence type="ECO:0000256" key="2">
    <source>
        <dbReference type="PROSITE-ProRule" id="PRU00335"/>
    </source>
</evidence>
<dbReference type="InterPro" id="IPR009057">
    <property type="entry name" value="Homeodomain-like_sf"/>
</dbReference>
<proteinExistence type="predicted"/>
<evidence type="ECO:0000313" key="4">
    <source>
        <dbReference type="EMBL" id="MFC7151769.1"/>
    </source>
</evidence>
<dbReference type="PRINTS" id="PR00455">
    <property type="entry name" value="HTHTETR"/>
</dbReference>
<dbReference type="InterPro" id="IPR001647">
    <property type="entry name" value="HTH_TetR"/>
</dbReference>
<dbReference type="InterPro" id="IPR039536">
    <property type="entry name" value="TetR_C_Proteobacteria"/>
</dbReference>
<dbReference type="Pfam" id="PF00440">
    <property type="entry name" value="TetR_N"/>
    <property type="match status" value="1"/>
</dbReference>
<gene>
    <name evidence="4" type="ORF">ACFQMJ_24795</name>
</gene>
<accession>A0ABW2FIG2</accession>
<organism evidence="4 5">
    <name type="scientific">Cohnella cellulosilytica</name>
    <dbReference type="NCBI Taxonomy" id="986710"/>
    <lineage>
        <taxon>Bacteria</taxon>
        <taxon>Bacillati</taxon>
        <taxon>Bacillota</taxon>
        <taxon>Bacilli</taxon>
        <taxon>Bacillales</taxon>
        <taxon>Paenibacillaceae</taxon>
        <taxon>Cohnella</taxon>
    </lineage>
</organism>
<evidence type="ECO:0000259" key="3">
    <source>
        <dbReference type="PROSITE" id="PS50977"/>
    </source>
</evidence>
<feature type="domain" description="HTH tetR-type" evidence="3">
    <location>
        <begin position="15"/>
        <end position="75"/>
    </location>
</feature>
<reference evidence="5" key="1">
    <citation type="journal article" date="2019" name="Int. J. Syst. Evol. Microbiol.">
        <title>The Global Catalogue of Microorganisms (GCM) 10K type strain sequencing project: providing services to taxonomists for standard genome sequencing and annotation.</title>
        <authorList>
            <consortium name="The Broad Institute Genomics Platform"/>
            <consortium name="The Broad Institute Genome Sequencing Center for Infectious Disease"/>
            <person name="Wu L."/>
            <person name="Ma J."/>
        </authorList>
    </citation>
    <scope>NUCLEOTIDE SEQUENCE [LARGE SCALE GENOMIC DNA]</scope>
    <source>
        <strain evidence="5">KCTC 12907</strain>
    </source>
</reference>